<name>A0ABZ0PFF3_9PROT</name>
<evidence type="ECO:0000313" key="2">
    <source>
        <dbReference type="EMBL" id="WPB84332.1"/>
    </source>
</evidence>
<dbReference type="InterPro" id="IPR029068">
    <property type="entry name" value="Glyas_Bleomycin-R_OHBP_Dase"/>
</dbReference>
<dbReference type="EMBL" id="CP137852">
    <property type="protein sequence ID" value="WPB84332.1"/>
    <property type="molecule type" value="Genomic_DNA"/>
</dbReference>
<protein>
    <submittedName>
        <fullName evidence="2">VOC family protein</fullName>
    </submittedName>
</protein>
<evidence type="ECO:0000259" key="1">
    <source>
        <dbReference type="PROSITE" id="PS51819"/>
    </source>
</evidence>
<dbReference type="PROSITE" id="PS51819">
    <property type="entry name" value="VOC"/>
    <property type="match status" value="1"/>
</dbReference>
<accession>A0ABZ0PFF3</accession>
<dbReference type="PANTHER" id="PTHR46142">
    <property type="match status" value="1"/>
</dbReference>
<keyword evidence="3" id="KW-1185">Reference proteome</keyword>
<dbReference type="SUPFAM" id="SSF54593">
    <property type="entry name" value="Glyoxalase/Bleomycin resistance protein/Dihydroxybiphenyl dioxygenase"/>
    <property type="match status" value="1"/>
</dbReference>
<dbReference type="Proteomes" id="UP001305521">
    <property type="component" value="Chromosome"/>
</dbReference>
<dbReference type="PANTHER" id="PTHR46142:SF3">
    <property type="entry name" value="F18B13.24 PROTEIN"/>
    <property type="match status" value="1"/>
</dbReference>
<dbReference type="RefSeq" id="WP_318648289.1">
    <property type="nucleotide sequence ID" value="NZ_CP137852.1"/>
</dbReference>
<reference evidence="2 3" key="1">
    <citation type="submission" date="2023-11" db="EMBL/GenBank/DDBJ databases">
        <title>Arctic aerobic anoxygenic photoheterotroph Sediminicoccus rosea KRV36 adapts its photosynthesis to long days of polar summer.</title>
        <authorList>
            <person name="Tomasch J."/>
            <person name="Kopejtka K."/>
            <person name="Bily T."/>
            <person name="Gardiner A.T."/>
            <person name="Gardian Z."/>
            <person name="Shivaramu S."/>
            <person name="Koblizek M."/>
            <person name="Engelhardt F."/>
            <person name="Kaftan D."/>
        </authorList>
    </citation>
    <scope>NUCLEOTIDE SEQUENCE [LARGE SCALE GENOMIC DNA]</scope>
    <source>
        <strain evidence="2 3">R-30</strain>
    </source>
</reference>
<feature type="domain" description="VOC" evidence="1">
    <location>
        <begin position="5"/>
        <end position="127"/>
    </location>
</feature>
<dbReference type="Pfam" id="PF00903">
    <property type="entry name" value="Glyoxalase"/>
    <property type="match status" value="1"/>
</dbReference>
<proteinExistence type="predicted"/>
<evidence type="ECO:0000313" key="3">
    <source>
        <dbReference type="Proteomes" id="UP001305521"/>
    </source>
</evidence>
<dbReference type="InterPro" id="IPR004360">
    <property type="entry name" value="Glyas_Fos-R_dOase_dom"/>
</dbReference>
<gene>
    <name evidence="2" type="ORF">R9Z33_19815</name>
</gene>
<organism evidence="2 3">
    <name type="scientific">Sediminicoccus rosea</name>
    <dbReference type="NCBI Taxonomy" id="1225128"/>
    <lineage>
        <taxon>Bacteria</taxon>
        <taxon>Pseudomonadati</taxon>
        <taxon>Pseudomonadota</taxon>
        <taxon>Alphaproteobacteria</taxon>
        <taxon>Acetobacterales</taxon>
        <taxon>Roseomonadaceae</taxon>
        <taxon>Sediminicoccus</taxon>
    </lineage>
</organism>
<dbReference type="Gene3D" id="3.10.180.10">
    <property type="entry name" value="2,3-Dihydroxybiphenyl 1,2-Dioxygenase, domain 1"/>
    <property type="match status" value="1"/>
</dbReference>
<dbReference type="InterPro" id="IPR037523">
    <property type="entry name" value="VOC_core"/>
</dbReference>
<sequence>MPLGALNHFTVYTVDLARTRDFWRDVMGLTDGDRPPLGFPGHWMYSAGAPTVHLVGPREGDDGKPARRTQPTGQLDHIAFSATGLAEMRERLRRHDIPFREMVVPRDGQTQLFFHDPDGVGIELNFTASEAGS</sequence>